<sequence length="51" mass="5963">MGLMINRQNNLDRMFEKFAADPVPPAKKEDNKDLVKKSFTNKQEKKPSKKK</sequence>
<dbReference type="EMBL" id="AYYX01000001">
    <property type="protein sequence ID" value="KRM89795.1"/>
    <property type="molecule type" value="Genomic_DNA"/>
</dbReference>
<protein>
    <submittedName>
        <fullName evidence="2">Uncharacterized protein</fullName>
    </submittedName>
</protein>
<evidence type="ECO:0000313" key="2">
    <source>
        <dbReference type="EMBL" id="KRM89795.1"/>
    </source>
</evidence>
<gene>
    <name evidence="2" type="ORF">FD21_GL000090</name>
</gene>
<accession>A0A0R2CPV0</accession>
<dbReference type="NCBIfam" id="NF040897">
    <property type="entry name" value="SPJ_0845_Nterm"/>
    <property type="match status" value="1"/>
</dbReference>
<keyword evidence="3" id="KW-1185">Reference proteome</keyword>
<dbReference type="STRING" id="1133569.FD21_GL000090"/>
<name>A0A0R2CPV0_9LACO</name>
<dbReference type="Proteomes" id="UP000051576">
    <property type="component" value="Unassembled WGS sequence"/>
</dbReference>
<organism evidence="2 3">
    <name type="scientific">Liquorilactobacillus vini DSM 20605</name>
    <dbReference type="NCBI Taxonomy" id="1133569"/>
    <lineage>
        <taxon>Bacteria</taxon>
        <taxon>Bacillati</taxon>
        <taxon>Bacillota</taxon>
        <taxon>Bacilli</taxon>
        <taxon>Lactobacillales</taxon>
        <taxon>Lactobacillaceae</taxon>
        <taxon>Liquorilactobacillus</taxon>
    </lineage>
</organism>
<reference evidence="2 3" key="1">
    <citation type="journal article" date="2015" name="Genome Announc.">
        <title>Expanding the biotechnology potential of lactobacilli through comparative genomics of 213 strains and associated genera.</title>
        <authorList>
            <person name="Sun Z."/>
            <person name="Harris H.M."/>
            <person name="McCann A."/>
            <person name="Guo C."/>
            <person name="Argimon S."/>
            <person name="Zhang W."/>
            <person name="Yang X."/>
            <person name="Jeffery I.B."/>
            <person name="Cooney J.C."/>
            <person name="Kagawa T.F."/>
            <person name="Liu W."/>
            <person name="Song Y."/>
            <person name="Salvetti E."/>
            <person name="Wrobel A."/>
            <person name="Rasinkangas P."/>
            <person name="Parkhill J."/>
            <person name="Rea M.C."/>
            <person name="O'Sullivan O."/>
            <person name="Ritari J."/>
            <person name="Douillard F.P."/>
            <person name="Paul Ross R."/>
            <person name="Yang R."/>
            <person name="Briner A.E."/>
            <person name="Felis G.E."/>
            <person name="de Vos W.M."/>
            <person name="Barrangou R."/>
            <person name="Klaenhammer T.R."/>
            <person name="Caufield P.W."/>
            <person name="Cui Y."/>
            <person name="Zhang H."/>
            <person name="O'Toole P.W."/>
        </authorList>
    </citation>
    <scope>NUCLEOTIDE SEQUENCE [LARGE SCALE GENOMIC DNA]</scope>
    <source>
        <strain evidence="2 3">DSM 20605</strain>
    </source>
</reference>
<dbReference type="InterPro" id="IPR047909">
    <property type="entry name" value="SPJ_0845-like_N"/>
</dbReference>
<comment type="caution">
    <text evidence="2">The sequence shown here is derived from an EMBL/GenBank/DDBJ whole genome shotgun (WGS) entry which is preliminary data.</text>
</comment>
<dbReference type="AlphaFoldDB" id="A0A0R2CPV0"/>
<evidence type="ECO:0000256" key="1">
    <source>
        <dbReference type="SAM" id="MobiDB-lite"/>
    </source>
</evidence>
<dbReference type="PATRIC" id="fig|1133569.4.peg.91"/>
<proteinExistence type="predicted"/>
<evidence type="ECO:0000313" key="3">
    <source>
        <dbReference type="Proteomes" id="UP000051576"/>
    </source>
</evidence>
<feature type="compositionally biased region" description="Basic and acidic residues" evidence="1">
    <location>
        <begin position="26"/>
        <end position="51"/>
    </location>
</feature>
<dbReference type="RefSeq" id="WP_169313775.1">
    <property type="nucleotide sequence ID" value="NZ_AHYZ01000040.1"/>
</dbReference>
<feature type="region of interest" description="Disordered" evidence="1">
    <location>
        <begin position="21"/>
        <end position="51"/>
    </location>
</feature>